<sequence length="187" mass="21236">MTTQDFRECASQITNSINTRIYDRNIPSHMLQPYLSVRPVMTKYSIMPIVDPRAPIKTPLVQQPIYSTNEVFNPGNTQSPWSGFATNINTESELRNQVYALQACSQAVYVPSSDSDLYKFGFKPTNNVQQPFPGLFQNEHFNSFNPNPENIGQGLFQNCTRQEIRGLGNDYNQSSCNFGPNKNKIQK</sequence>
<dbReference type="AlphaFoldDB" id="A0A6C0HPK5"/>
<protein>
    <submittedName>
        <fullName evidence="1">Uncharacterized protein</fullName>
    </submittedName>
</protein>
<dbReference type="EMBL" id="MN740002">
    <property type="protein sequence ID" value="QHT82592.1"/>
    <property type="molecule type" value="Genomic_DNA"/>
</dbReference>
<proteinExistence type="predicted"/>
<reference evidence="1" key="1">
    <citation type="journal article" date="2020" name="Nature">
        <title>Giant virus diversity and host interactions through global metagenomics.</title>
        <authorList>
            <person name="Schulz F."/>
            <person name="Roux S."/>
            <person name="Paez-Espino D."/>
            <person name="Jungbluth S."/>
            <person name="Walsh D.A."/>
            <person name="Denef V.J."/>
            <person name="McMahon K.D."/>
            <person name="Konstantinidis K.T."/>
            <person name="Eloe-Fadrosh E.A."/>
            <person name="Kyrpides N.C."/>
            <person name="Woyke T."/>
        </authorList>
    </citation>
    <scope>NUCLEOTIDE SEQUENCE</scope>
    <source>
        <strain evidence="1">GVMAG-M-3300023184-165</strain>
    </source>
</reference>
<evidence type="ECO:0000313" key="1">
    <source>
        <dbReference type="EMBL" id="QHT82592.1"/>
    </source>
</evidence>
<organism evidence="1">
    <name type="scientific">viral metagenome</name>
    <dbReference type="NCBI Taxonomy" id="1070528"/>
    <lineage>
        <taxon>unclassified sequences</taxon>
        <taxon>metagenomes</taxon>
        <taxon>organismal metagenomes</taxon>
    </lineage>
</organism>
<name>A0A6C0HPK5_9ZZZZ</name>
<accession>A0A6C0HPK5</accession>